<evidence type="ECO:0000313" key="3">
    <source>
        <dbReference type="Proteomes" id="UP001139333"/>
    </source>
</evidence>
<evidence type="ECO:0008006" key="4">
    <source>
        <dbReference type="Google" id="ProtNLM"/>
    </source>
</evidence>
<name>A0A9X1ZIX3_9GAMM</name>
<gene>
    <name evidence="2" type="ORF">L2672_07615</name>
</gene>
<proteinExistence type="predicted"/>
<feature type="chain" id="PRO_5040836476" description="Lipoprotein" evidence="1">
    <location>
        <begin position="26"/>
        <end position="149"/>
    </location>
</feature>
<dbReference type="AlphaFoldDB" id="A0A9X1ZIX3"/>
<evidence type="ECO:0000313" key="2">
    <source>
        <dbReference type="EMBL" id="MCL1142553.1"/>
    </source>
</evidence>
<dbReference type="Proteomes" id="UP001139333">
    <property type="component" value="Unassembled WGS sequence"/>
</dbReference>
<keyword evidence="1" id="KW-0732">Signal</keyword>
<accession>A0A9X1ZIX3</accession>
<dbReference type="EMBL" id="JAKIKP010000004">
    <property type="protein sequence ID" value="MCL1142553.1"/>
    <property type="molecule type" value="Genomic_DNA"/>
</dbReference>
<feature type="signal peptide" evidence="1">
    <location>
        <begin position="1"/>
        <end position="25"/>
    </location>
</feature>
<sequence>MQKKWCVVNLLILLLLLTACDNQQAESDLLTIQDPSLCNFHASPCKQSVANVTVELDLDDPFATSEENINITMKFSQDVENVQMTVAGRDMFMGVIPVALKQQGRTLTGQLIYGSCSSNYMVWRATVTFDYQDVARQVWFDFLADSTPS</sequence>
<protein>
    <recommendedName>
        <fullName evidence="4">Lipoprotein</fullName>
    </recommendedName>
</protein>
<keyword evidence="3" id="KW-1185">Reference proteome</keyword>
<dbReference type="PROSITE" id="PS51257">
    <property type="entry name" value="PROKAR_LIPOPROTEIN"/>
    <property type="match status" value="1"/>
</dbReference>
<organism evidence="2 3">
    <name type="scientific">Shewanella gaetbuli</name>
    <dbReference type="NCBI Taxonomy" id="220752"/>
    <lineage>
        <taxon>Bacteria</taxon>
        <taxon>Pseudomonadati</taxon>
        <taxon>Pseudomonadota</taxon>
        <taxon>Gammaproteobacteria</taxon>
        <taxon>Alteromonadales</taxon>
        <taxon>Shewanellaceae</taxon>
        <taxon>Shewanella</taxon>
    </lineage>
</organism>
<comment type="caution">
    <text evidence="2">The sequence shown here is derived from an EMBL/GenBank/DDBJ whole genome shotgun (WGS) entry which is preliminary data.</text>
</comment>
<dbReference type="RefSeq" id="WP_248995232.1">
    <property type="nucleotide sequence ID" value="NZ_JAKIKP010000004.1"/>
</dbReference>
<reference evidence="2" key="1">
    <citation type="submission" date="2022-01" db="EMBL/GenBank/DDBJ databases">
        <title>Whole genome-based taxonomy of the Shewanellaceae.</title>
        <authorList>
            <person name="Martin-Rodriguez A.J."/>
        </authorList>
    </citation>
    <scope>NUCLEOTIDE SEQUENCE</scope>
    <source>
        <strain evidence="2">DSM 16422</strain>
    </source>
</reference>
<evidence type="ECO:0000256" key="1">
    <source>
        <dbReference type="SAM" id="SignalP"/>
    </source>
</evidence>